<proteinExistence type="predicted"/>
<dbReference type="Proteomes" id="UP000626092">
    <property type="component" value="Unassembled WGS sequence"/>
</dbReference>
<dbReference type="EMBL" id="WJXA01000008">
    <property type="protein sequence ID" value="KAF7136229.1"/>
    <property type="molecule type" value="Genomic_DNA"/>
</dbReference>
<evidence type="ECO:0000256" key="1">
    <source>
        <dbReference type="SAM" id="Phobius"/>
    </source>
</evidence>
<name>A0A834GMZ8_RHOSS</name>
<keyword evidence="1" id="KW-1133">Transmembrane helix</keyword>
<evidence type="ECO:0000313" key="3">
    <source>
        <dbReference type="Proteomes" id="UP000626092"/>
    </source>
</evidence>
<organism evidence="2 3">
    <name type="scientific">Rhododendron simsii</name>
    <name type="common">Sims's rhododendron</name>
    <dbReference type="NCBI Taxonomy" id="118357"/>
    <lineage>
        <taxon>Eukaryota</taxon>
        <taxon>Viridiplantae</taxon>
        <taxon>Streptophyta</taxon>
        <taxon>Embryophyta</taxon>
        <taxon>Tracheophyta</taxon>
        <taxon>Spermatophyta</taxon>
        <taxon>Magnoliopsida</taxon>
        <taxon>eudicotyledons</taxon>
        <taxon>Gunneridae</taxon>
        <taxon>Pentapetalae</taxon>
        <taxon>asterids</taxon>
        <taxon>Ericales</taxon>
        <taxon>Ericaceae</taxon>
        <taxon>Ericoideae</taxon>
        <taxon>Rhodoreae</taxon>
        <taxon>Rhododendron</taxon>
    </lineage>
</organism>
<keyword evidence="1" id="KW-0472">Membrane</keyword>
<feature type="transmembrane region" description="Helical" evidence="1">
    <location>
        <begin position="90"/>
        <end position="111"/>
    </location>
</feature>
<comment type="caution">
    <text evidence="2">The sequence shown here is derived from an EMBL/GenBank/DDBJ whole genome shotgun (WGS) entry which is preliminary data.</text>
</comment>
<gene>
    <name evidence="2" type="ORF">RHSIM_Rhsim08G0099400</name>
</gene>
<dbReference type="AlphaFoldDB" id="A0A834GMZ8"/>
<accession>A0A834GMZ8</accession>
<keyword evidence="3" id="KW-1185">Reference proteome</keyword>
<reference evidence="2" key="1">
    <citation type="submission" date="2019-11" db="EMBL/GenBank/DDBJ databases">
        <authorList>
            <person name="Liu Y."/>
            <person name="Hou J."/>
            <person name="Li T.-Q."/>
            <person name="Guan C.-H."/>
            <person name="Wu X."/>
            <person name="Wu H.-Z."/>
            <person name="Ling F."/>
            <person name="Zhang R."/>
            <person name="Shi X.-G."/>
            <person name="Ren J.-P."/>
            <person name="Chen E.-F."/>
            <person name="Sun J.-M."/>
        </authorList>
    </citation>
    <scope>NUCLEOTIDE SEQUENCE</scope>
    <source>
        <strain evidence="2">Adult_tree_wgs_1</strain>
        <tissue evidence="2">Leaves</tissue>
    </source>
</reference>
<sequence>MLTTGELSLLTQAGMHRKLLVTPYHFLHNCLHVKQRIGGCDLMKVGLGERERESDPVSQFSNYDTCSSYHKPKDPTTPNPSPFTLVFSPATFLFILFHSIATAFAIIACFLNNIDDTTAAVAVCRAWWSQTPD</sequence>
<evidence type="ECO:0000313" key="2">
    <source>
        <dbReference type="EMBL" id="KAF7136229.1"/>
    </source>
</evidence>
<protein>
    <submittedName>
        <fullName evidence="2">Uncharacterized protein</fullName>
    </submittedName>
</protein>
<keyword evidence="1" id="KW-0812">Transmembrane</keyword>